<dbReference type="SUPFAM" id="SSF55785">
    <property type="entry name" value="PYP-like sensor domain (PAS domain)"/>
    <property type="match status" value="3"/>
</dbReference>
<name>A0AAE3L120_9GAMM</name>
<dbReference type="CDD" id="cd01949">
    <property type="entry name" value="GGDEF"/>
    <property type="match status" value="1"/>
</dbReference>
<dbReference type="GO" id="GO:0071732">
    <property type="term" value="P:cellular response to nitric oxide"/>
    <property type="evidence" value="ECO:0007669"/>
    <property type="project" value="UniProtKB-ARBA"/>
</dbReference>
<proteinExistence type="predicted"/>
<evidence type="ECO:0000259" key="7">
    <source>
        <dbReference type="PROSITE" id="PS50883"/>
    </source>
</evidence>
<dbReference type="FunFam" id="3.30.70.270:FF:000001">
    <property type="entry name" value="Diguanylate cyclase domain protein"/>
    <property type="match status" value="1"/>
</dbReference>
<feature type="domain" description="PAS" evidence="5">
    <location>
        <begin position="1"/>
        <end position="41"/>
    </location>
</feature>
<dbReference type="AlphaFoldDB" id="A0AAE3L120"/>
<dbReference type="NCBIfam" id="TIGR00229">
    <property type="entry name" value="sensory_box"/>
    <property type="match status" value="2"/>
</dbReference>
<keyword evidence="10" id="KW-1185">Reference proteome</keyword>
<evidence type="ECO:0000313" key="9">
    <source>
        <dbReference type="EMBL" id="MCS3902965.1"/>
    </source>
</evidence>
<dbReference type="SMART" id="SM00267">
    <property type="entry name" value="GGDEF"/>
    <property type="match status" value="1"/>
</dbReference>
<dbReference type="PROSITE" id="PS50887">
    <property type="entry name" value="GGDEF"/>
    <property type="match status" value="1"/>
</dbReference>
<sequence>MSTLESITDAFFILNHEWRFTYLNQQAERLLQRDRNDLVGKFIWEEFPEAINGIFYREYHRAMSEKCTVGFEEYFDPLETWFEVNAYPSEEGLAVYFRDITERKAAQRIMHESEERFRNIARATADAVWDWDMKTDVMWWNDGIHTLFGYSPKEIESDISSWTSRIHPDEKDQILAEVHHAIDSGAGSWTGEYRFRRKDGSYAYVWDRSFIIRDEYGKAVRMLGGKNDITESKLQQARLTQQAELLDKAHDAIIIRDMDNHVSFWNKGAERLYGWTAEEVAGRHLEEFLYEDTKGFRTAMEELQKNGEWRGELEPIHKNGKRLIIEAHWTLIQDDAGYPESILAINTDITQRKAAEHEIQYLAFYDQLTQLPNRQLMLDRLQRAINATSRNGQHGALLFIDLDNFKILNDTLGHDIGDLLLQQVAQRLTTCIRESDSLSRLGGDEFVVMLENLGGDSLEAASQAETIGEKILAALNESYSLSDYEHQCTPSIGITLFSNQEHNMDELQKRADLAMYQAKGEGRNTIRFFDPDMQAAITNRITLEADLRSGLKQNDFLVYYQPQIVKDGKLLGAEALLRWQHPSRGLVSPTEFIPLAEDTGLILPLSEFVLMTACNQLVAWAQHPETAELNLSVNISARQFHHRDFVDQVLGTLAKSGANPENLTLELTESLLVEDMESVISKMTTLKSRGISFSLDDFGTGYSSLSYLKRLPLDILKIDQSFIRDLLTDPSDEAIVRTVISLGQSLELAVIAEGVETGETREALINIGCHVYQGYLFSHPLPIEEFNKFIRKMQTETITNKV</sequence>
<feature type="domain" description="PAC" evidence="6">
    <location>
        <begin position="189"/>
        <end position="241"/>
    </location>
</feature>
<feature type="domain" description="GGDEF" evidence="8">
    <location>
        <begin position="393"/>
        <end position="531"/>
    </location>
</feature>
<dbReference type="PANTHER" id="PTHR44757:SF2">
    <property type="entry name" value="BIOFILM ARCHITECTURE MAINTENANCE PROTEIN MBAA"/>
    <property type="match status" value="1"/>
</dbReference>
<evidence type="ECO:0000313" key="10">
    <source>
        <dbReference type="Proteomes" id="UP001204445"/>
    </source>
</evidence>
<reference evidence="9" key="1">
    <citation type="submission" date="2022-08" db="EMBL/GenBank/DDBJ databases">
        <title>Genomic Encyclopedia of Type Strains, Phase III (KMG-III): the genomes of soil and plant-associated and newly described type strains.</title>
        <authorList>
            <person name="Whitman W."/>
        </authorList>
    </citation>
    <scope>NUCLEOTIDE SEQUENCE</scope>
    <source>
        <strain evidence="9">HMT 1</strain>
    </source>
</reference>
<accession>A0AAE3L120</accession>
<dbReference type="Pfam" id="PF08447">
    <property type="entry name" value="PAS_3"/>
    <property type="match status" value="1"/>
</dbReference>
<evidence type="ECO:0000259" key="8">
    <source>
        <dbReference type="PROSITE" id="PS50887"/>
    </source>
</evidence>
<dbReference type="InterPro" id="IPR000700">
    <property type="entry name" value="PAS-assoc_C"/>
</dbReference>
<dbReference type="Pfam" id="PF13426">
    <property type="entry name" value="PAS_9"/>
    <property type="match status" value="1"/>
</dbReference>
<dbReference type="SUPFAM" id="SSF141868">
    <property type="entry name" value="EAL domain-like"/>
    <property type="match status" value="1"/>
</dbReference>
<dbReference type="SMART" id="SM00052">
    <property type="entry name" value="EAL"/>
    <property type="match status" value="1"/>
</dbReference>
<dbReference type="InterPro" id="IPR000160">
    <property type="entry name" value="GGDEF_dom"/>
</dbReference>
<dbReference type="EC" id="3.1.4.52" evidence="2"/>
<dbReference type="InterPro" id="IPR052155">
    <property type="entry name" value="Biofilm_reg_signaling"/>
</dbReference>
<dbReference type="Gene3D" id="3.30.450.20">
    <property type="entry name" value="PAS domain"/>
    <property type="match status" value="3"/>
</dbReference>
<dbReference type="Gene3D" id="3.30.70.270">
    <property type="match status" value="1"/>
</dbReference>
<dbReference type="PROSITE" id="PS50112">
    <property type="entry name" value="PAS"/>
    <property type="match status" value="3"/>
</dbReference>
<feature type="domain" description="PAC" evidence="6">
    <location>
        <begin position="309"/>
        <end position="361"/>
    </location>
</feature>
<dbReference type="InterPro" id="IPR013655">
    <property type="entry name" value="PAS_fold_3"/>
</dbReference>
<evidence type="ECO:0000256" key="1">
    <source>
        <dbReference type="ARBA" id="ARBA00001946"/>
    </source>
</evidence>
<comment type="cofactor">
    <cofactor evidence="1">
        <name>Mg(2+)</name>
        <dbReference type="ChEBI" id="CHEBI:18420"/>
    </cofactor>
</comment>
<dbReference type="InterPro" id="IPR035919">
    <property type="entry name" value="EAL_sf"/>
</dbReference>
<dbReference type="Pfam" id="PF00563">
    <property type="entry name" value="EAL"/>
    <property type="match status" value="1"/>
</dbReference>
<organism evidence="9 10">
    <name type="scientific">Methylohalomonas lacus</name>
    <dbReference type="NCBI Taxonomy" id="398773"/>
    <lineage>
        <taxon>Bacteria</taxon>
        <taxon>Pseudomonadati</taxon>
        <taxon>Pseudomonadota</taxon>
        <taxon>Gammaproteobacteria</taxon>
        <taxon>Methylohalomonadales</taxon>
        <taxon>Methylohalomonadaceae</taxon>
        <taxon>Methylohalomonas</taxon>
    </lineage>
</organism>
<comment type="catalytic activity">
    <reaction evidence="4">
        <text>3',3'-c-di-GMP + H2O = 5'-phosphoguanylyl(3'-&gt;5')guanosine + H(+)</text>
        <dbReference type="Rhea" id="RHEA:24902"/>
        <dbReference type="ChEBI" id="CHEBI:15377"/>
        <dbReference type="ChEBI" id="CHEBI:15378"/>
        <dbReference type="ChEBI" id="CHEBI:58754"/>
        <dbReference type="ChEBI" id="CHEBI:58805"/>
        <dbReference type="EC" id="3.1.4.52"/>
    </reaction>
    <physiologicalReaction direction="left-to-right" evidence="4">
        <dbReference type="Rhea" id="RHEA:24903"/>
    </physiologicalReaction>
</comment>
<dbReference type="SMART" id="SM00091">
    <property type="entry name" value="PAS"/>
    <property type="match status" value="3"/>
</dbReference>
<dbReference type="PROSITE" id="PS50113">
    <property type="entry name" value="PAC"/>
    <property type="match status" value="2"/>
</dbReference>
<dbReference type="CDD" id="cd00130">
    <property type="entry name" value="PAS"/>
    <property type="match status" value="3"/>
</dbReference>
<dbReference type="FunFam" id="3.20.20.450:FF:000001">
    <property type="entry name" value="Cyclic di-GMP phosphodiesterase yahA"/>
    <property type="match status" value="1"/>
</dbReference>
<dbReference type="Proteomes" id="UP001204445">
    <property type="component" value="Unassembled WGS sequence"/>
</dbReference>
<evidence type="ECO:0000259" key="5">
    <source>
        <dbReference type="PROSITE" id="PS50112"/>
    </source>
</evidence>
<dbReference type="NCBIfam" id="TIGR00254">
    <property type="entry name" value="GGDEF"/>
    <property type="match status" value="1"/>
</dbReference>
<dbReference type="PANTHER" id="PTHR44757">
    <property type="entry name" value="DIGUANYLATE CYCLASE DGCP"/>
    <property type="match status" value="1"/>
</dbReference>
<dbReference type="InterPro" id="IPR001610">
    <property type="entry name" value="PAC"/>
</dbReference>
<dbReference type="Gene3D" id="3.20.20.450">
    <property type="entry name" value="EAL domain"/>
    <property type="match status" value="1"/>
</dbReference>
<feature type="domain" description="PAS" evidence="5">
    <location>
        <begin position="113"/>
        <end position="185"/>
    </location>
</feature>
<dbReference type="PROSITE" id="PS50883">
    <property type="entry name" value="EAL"/>
    <property type="match status" value="1"/>
</dbReference>
<keyword evidence="3" id="KW-0973">c-di-GMP</keyword>
<dbReference type="InterPro" id="IPR035965">
    <property type="entry name" value="PAS-like_dom_sf"/>
</dbReference>
<dbReference type="InterPro" id="IPR013656">
    <property type="entry name" value="PAS_4"/>
</dbReference>
<feature type="domain" description="EAL" evidence="7">
    <location>
        <begin position="540"/>
        <end position="794"/>
    </location>
</feature>
<comment type="caution">
    <text evidence="9">The sequence shown here is derived from an EMBL/GenBank/DDBJ whole genome shotgun (WGS) entry which is preliminary data.</text>
</comment>
<dbReference type="SUPFAM" id="SSF55073">
    <property type="entry name" value="Nucleotide cyclase"/>
    <property type="match status" value="1"/>
</dbReference>
<evidence type="ECO:0000259" key="6">
    <source>
        <dbReference type="PROSITE" id="PS50113"/>
    </source>
</evidence>
<protein>
    <recommendedName>
        <fullName evidence="2">cyclic-guanylate-specific phosphodiesterase</fullName>
        <ecNumber evidence="2">3.1.4.52</ecNumber>
    </recommendedName>
</protein>
<evidence type="ECO:0000256" key="3">
    <source>
        <dbReference type="ARBA" id="ARBA00022636"/>
    </source>
</evidence>
<dbReference type="EMBL" id="JANUCT010000005">
    <property type="protein sequence ID" value="MCS3902965.1"/>
    <property type="molecule type" value="Genomic_DNA"/>
</dbReference>
<dbReference type="GO" id="GO:0071111">
    <property type="term" value="F:cyclic-guanylate-specific phosphodiesterase activity"/>
    <property type="evidence" value="ECO:0007669"/>
    <property type="project" value="UniProtKB-EC"/>
</dbReference>
<dbReference type="InterPro" id="IPR000014">
    <property type="entry name" value="PAS"/>
</dbReference>
<dbReference type="InterPro" id="IPR001633">
    <property type="entry name" value="EAL_dom"/>
</dbReference>
<evidence type="ECO:0000256" key="4">
    <source>
        <dbReference type="ARBA" id="ARBA00051114"/>
    </source>
</evidence>
<dbReference type="Pfam" id="PF00990">
    <property type="entry name" value="GGDEF"/>
    <property type="match status" value="1"/>
</dbReference>
<evidence type="ECO:0000256" key="2">
    <source>
        <dbReference type="ARBA" id="ARBA00012282"/>
    </source>
</evidence>
<dbReference type="InterPro" id="IPR029787">
    <property type="entry name" value="Nucleotide_cyclase"/>
</dbReference>
<dbReference type="InterPro" id="IPR043128">
    <property type="entry name" value="Rev_trsase/Diguanyl_cyclase"/>
</dbReference>
<dbReference type="SMART" id="SM00086">
    <property type="entry name" value="PAC"/>
    <property type="match status" value="2"/>
</dbReference>
<dbReference type="CDD" id="cd01948">
    <property type="entry name" value="EAL"/>
    <property type="match status" value="1"/>
</dbReference>
<feature type="domain" description="PAS" evidence="5">
    <location>
        <begin position="238"/>
        <end position="307"/>
    </location>
</feature>
<gene>
    <name evidence="9" type="ORF">J2T55_000973</name>
</gene>
<dbReference type="Pfam" id="PF08448">
    <property type="entry name" value="PAS_4"/>
    <property type="match status" value="1"/>
</dbReference>